<keyword evidence="9 11" id="KW-0472">Membrane</keyword>
<dbReference type="RefSeq" id="WP_127693536.1">
    <property type="nucleotide sequence ID" value="NZ_SACQ01000002.1"/>
</dbReference>
<name>A0A437QAZ5_9GAMM</name>
<keyword evidence="7 10" id="KW-0653">Protein transport</keyword>
<comment type="similarity">
    <text evidence="2 10">Belongs to the GSP L family.</text>
</comment>
<accession>A0A437QAZ5</accession>
<dbReference type="PIRSF" id="PIRSF015761">
    <property type="entry name" value="Protein_L"/>
    <property type="match status" value="1"/>
</dbReference>
<gene>
    <name evidence="14" type="primary">gspL</name>
    <name evidence="14" type="ORF">EOE65_06790</name>
</gene>
<dbReference type="Gene3D" id="3.30.420.370">
    <property type="match status" value="1"/>
</dbReference>
<dbReference type="Proteomes" id="UP000282818">
    <property type="component" value="Unassembled WGS sequence"/>
</dbReference>
<dbReference type="GO" id="GO:0005886">
    <property type="term" value="C:plasma membrane"/>
    <property type="evidence" value="ECO:0007669"/>
    <property type="project" value="UniProtKB-SubCell"/>
</dbReference>
<dbReference type="Gene3D" id="3.30.1360.100">
    <property type="entry name" value="General secretion pathway protein M, EpsM"/>
    <property type="match status" value="1"/>
</dbReference>
<dbReference type="GO" id="GO:0015628">
    <property type="term" value="P:protein secretion by the type II secretion system"/>
    <property type="evidence" value="ECO:0007669"/>
    <property type="project" value="InterPro"/>
</dbReference>
<evidence type="ECO:0000256" key="6">
    <source>
        <dbReference type="ARBA" id="ARBA00022692"/>
    </source>
</evidence>
<evidence type="ECO:0000256" key="3">
    <source>
        <dbReference type="ARBA" id="ARBA00022448"/>
    </source>
</evidence>
<keyword evidence="8 11" id="KW-1133">Transmembrane helix</keyword>
<dbReference type="Pfam" id="PF05134">
    <property type="entry name" value="T2SSL"/>
    <property type="match status" value="1"/>
</dbReference>
<evidence type="ECO:0000256" key="2">
    <source>
        <dbReference type="ARBA" id="ARBA00005318"/>
    </source>
</evidence>
<evidence type="ECO:0000256" key="4">
    <source>
        <dbReference type="ARBA" id="ARBA00022475"/>
    </source>
</evidence>
<evidence type="ECO:0000256" key="5">
    <source>
        <dbReference type="ARBA" id="ARBA00022519"/>
    </source>
</evidence>
<dbReference type="Pfam" id="PF12693">
    <property type="entry name" value="GspL_C"/>
    <property type="match status" value="1"/>
</dbReference>
<dbReference type="SUPFAM" id="SSF53067">
    <property type="entry name" value="Actin-like ATPase domain"/>
    <property type="match status" value="1"/>
</dbReference>
<evidence type="ECO:0000256" key="1">
    <source>
        <dbReference type="ARBA" id="ARBA00004377"/>
    </source>
</evidence>
<dbReference type="AlphaFoldDB" id="A0A437QAZ5"/>
<dbReference type="NCBIfam" id="TIGR01709">
    <property type="entry name" value="typeII_sec_gspL"/>
    <property type="match status" value="1"/>
</dbReference>
<dbReference type="InterPro" id="IPR007812">
    <property type="entry name" value="T2SS_protein-GspL"/>
</dbReference>
<protein>
    <recommendedName>
        <fullName evidence="10">Type II secretion system protein L</fullName>
        <shortName evidence="10">T2SS protein L</shortName>
    </recommendedName>
</protein>
<proteinExistence type="inferred from homology"/>
<evidence type="ECO:0000256" key="7">
    <source>
        <dbReference type="ARBA" id="ARBA00022927"/>
    </source>
</evidence>
<evidence type="ECO:0000256" key="9">
    <source>
        <dbReference type="ARBA" id="ARBA00023136"/>
    </source>
</evidence>
<dbReference type="InterPro" id="IPR024230">
    <property type="entry name" value="GspL_cyto_dom"/>
</dbReference>
<reference evidence="14 15" key="1">
    <citation type="submission" date="2019-01" db="EMBL/GenBank/DDBJ databases">
        <authorList>
            <person name="Chen W.-M."/>
        </authorList>
    </citation>
    <scope>NUCLEOTIDE SEQUENCE [LARGE SCALE GENOMIC DNA]</scope>
    <source>
        <strain evidence="14 15">HPM-16</strain>
    </source>
</reference>
<organism evidence="14 15">
    <name type="scientific">Neptunomonas marina</name>
    <dbReference type="NCBI Taxonomy" id="1815562"/>
    <lineage>
        <taxon>Bacteria</taxon>
        <taxon>Pseudomonadati</taxon>
        <taxon>Pseudomonadota</taxon>
        <taxon>Gammaproteobacteria</taxon>
        <taxon>Oceanospirillales</taxon>
        <taxon>Oceanospirillaceae</taxon>
        <taxon>Neptunomonas</taxon>
    </lineage>
</organism>
<feature type="transmembrane region" description="Helical" evidence="11">
    <location>
        <begin position="240"/>
        <end position="260"/>
    </location>
</feature>
<comment type="caution">
    <text evidence="14">The sequence shown here is derived from an EMBL/GenBank/DDBJ whole genome shotgun (WGS) entry which is preliminary data.</text>
</comment>
<evidence type="ECO:0000259" key="12">
    <source>
        <dbReference type="Pfam" id="PF05134"/>
    </source>
</evidence>
<evidence type="ECO:0000256" key="10">
    <source>
        <dbReference type="PIRNR" id="PIRNR015761"/>
    </source>
</evidence>
<dbReference type="InterPro" id="IPR043129">
    <property type="entry name" value="ATPase_NBD"/>
</dbReference>
<evidence type="ECO:0000256" key="8">
    <source>
        <dbReference type="ARBA" id="ARBA00022989"/>
    </source>
</evidence>
<comment type="function">
    <text evidence="10">Inner membrane component of the type II secretion system required for the energy-dependent secretion of extracellular factors such as proteases and toxins from the periplasm.</text>
</comment>
<dbReference type="Gene3D" id="3.30.420.380">
    <property type="match status" value="1"/>
</dbReference>
<dbReference type="GO" id="GO:0015627">
    <property type="term" value="C:type II protein secretion system complex"/>
    <property type="evidence" value="ECO:0007669"/>
    <property type="project" value="InterPro"/>
</dbReference>
<evidence type="ECO:0000259" key="13">
    <source>
        <dbReference type="Pfam" id="PF12693"/>
    </source>
</evidence>
<dbReference type="CDD" id="cd24017">
    <property type="entry name" value="ASKHA_T2SSL_N"/>
    <property type="match status" value="1"/>
</dbReference>
<comment type="subcellular location">
    <subcellularLocation>
        <location evidence="1">Cell inner membrane</location>
        <topology evidence="1">Single-pass membrane protein</topology>
    </subcellularLocation>
</comment>
<keyword evidence="15" id="KW-1185">Reference proteome</keyword>
<evidence type="ECO:0000313" key="14">
    <source>
        <dbReference type="EMBL" id="RVU31677.1"/>
    </source>
</evidence>
<evidence type="ECO:0000313" key="15">
    <source>
        <dbReference type="Proteomes" id="UP000282818"/>
    </source>
</evidence>
<feature type="domain" description="GspL cytoplasmic actin-ATPase-like" evidence="12">
    <location>
        <begin position="12"/>
        <end position="229"/>
    </location>
</feature>
<keyword evidence="4" id="KW-1003">Cell membrane</keyword>
<sequence length="393" mass="43539">MSKRIFLYPDRDAIQWQWLRSDATGQTEQGQTSAQALSELDVTGCHIIMVLPGCDVRHVLIDIPGNKRALLAAAPFMIEEQLSQPLEQYHIACSAPTQQHAHCYAVLNTSMQRWLEPLAHAAIEPQWVIADYQLLTAIQQEPAIIWQQGEHVLYADDQTQCAVSEAALPLVLARTGAKELVYYHAPDRTPVAIPNVEATAQTASLLELAAKQWLPKSTLTNLLQGRYKQQGALENLWSGLRWPMVAAIALVMVVLGGLIVDNMMLKRQSEALAQAQTEIYRATFPNARRIVNPVSQMRAQLKQVTSNEGENLLLQWLNQGAKALGQADIELLNFRYTANALRIQIQAPDYRRVEQLSEELTAAGLEIQLGTLVKNGSRVSGLVTISGGQSAQR</sequence>
<dbReference type="InterPro" id="IPR025691">
    <property type="entry name" value="GspL_pp_dom"/>
</dbReference>
<dbReference type="EMBL" id="SACQ01000002">
    <property type="protein sequence ID" value="RVU31677.1"/>
    <property type="molecule type" value="Genomic_DNA"/>
</dbReference>
<keyword evidence="3 10" id="KW-0813">Transport</keyword>
<evidence type="ECO:0000256" key="11">
    <source>
        <dbReference type="SAM" id="Phobius"/>
    </source>
</evidence>
<keyword evidence="6 11" id="KW-0812">Transmembrane</keyword>
<feature type="domain" description="GspL periplasmic" evidence="13">
    <location>
        <begin position="241"/>
        <end position="385"/>
    </location>
</feature>
<keyword evidence="5" id="KW-0997">Cell inner membrane</keyword>
<dbReference type="GO" id="GO:0009276">
    <property type="term" value="C:Gram-negative-bacterium-type cell wall"/>
    <property type="evidence" value="ECO:0007669"/>
    <property type="project" value="InterPro"/>
</dbReference>